<protein>
    <submittedName>
        <fullName evidence="1">Uncharacterized protein</fullName>
    </submittedName>
</protein>
<comment type="caution">
    <text evidence="1">The sequence shown here is derived from an EMBL/GenBank/DDBJ whole genome shotgun (WGS) entry which is preliminary data.</text>
</comment>
<sequence>MNLFTASYPPHLAVMLFQHRSCPDMPLPTYQTLAHRSVTKGRGLGFPYFPAKLGQRVVTRAMPVERNSQTTPWNLVLLFISRKTFLQF</sequence>
<gene>
    <name evidence="1" type="ORF">Bpfe_000620</name>
</gene>
<organism evidence="1 2">
    <name type="scientific">Biomphalaria pfeifferi</name>
    <name type="common">Bloodfluke planorb</name>
    <name type="synonym">Freshwater snail</name>
    <dbReference type="NCBI Taxonomy" id="112525"/>
    <lineage>
        <taxon>Eukaryota</taxon>
        <taxon>Metazoa</taxon>
        <taxon>Spiralia</taxon>
        <taxon>Lophotrochozoa</taxon>
        <taxon>Mollusca</taxon>
        <taxon>Gastropoda</taxon>
        <taxon>Heterobranchia</taxon>
        <taxon>Euthyneura</taxon>
        <taxon>Panpulmonata</taxon>
        <taxon>Hygrophila</taxon>
        <taxon>Lymnaeoidea</taxon>
        <taxon>Planorbidae</taxon>
        <taxon>Biomphalaria</taxon>
    </lineage>
</organism>
<evidence type="ECO:0000313" key="2">
    <source>
        <dbReference type="Proteomes" id="UP001233172"/>
    </source>
</evidence>
<reference evidence="1" key="1">
    <citation type="journal article" date="2023" name="PLoS Negl. Trop. Dis.">
        <title>A genome sequence for Biomphalaria pfeifferi, the major vector snail for the human-infecting parasite Schistosoma mansoni.</title>
        <authorList>
            <person name="Bu L."/>
            <person name="Lu L."/>
            <person name="Laidemitt M.R."/>
            <person name="Zhang S.M."/>
            <person name="Mutuku M."/>
            <person name="Mkoji G."/>
            <person name="Steinauer M."/>
            <person name="Loker E.S."/>
        </authorList>
    </citation>
    <scope>NUCLEOTIDE SEQUENCE</scope>
    <source>
        <strain evidence="1">KasaAsao</strain>
    </source>
</reference>
<accession>A0AAD8CBR6</accession>
<proteinExistence type="predicted"/>
<reference evidence="1" key="2">
    <citation type="submission" date="2023-04" db="EMBL/GenBank/DDBJ databases">
        <authorList>
            <person name="Bu L."/>
            <person name="Lu L."/>
            <person name="Laidemitt M.R."/>
            <person name="Zhang S.M."/>
            <person name="Mutuku M."/>
            <person name="Mkoji G."/>
            <person name="Steinauer M."/>
            <person name="Loker E.S."/>
        </authorList>
    </citation>
    <scope>NUCLEOTIDE SEQUENCE</scope>
    <source>
        <strain evidence="1">KasaAsao</strain>
        <tissue evidence="1">Whole Snail</tissue>
    </source>
</reference>
<name>A0AAD8CBR6_BIOPF</name>
<dbReference type="AlphaFoldDB" id="A0AAD8CBR6"/>
<dbReference type="EMBL" id="JASAOG010000002">
    <property type="protein sequence ID" value="KAK0069443.1"/>
    <property type="molecule type" value="Genomic_DNA"/>
</dbReference>
<dbReference type="Proteomes" id="UP001233172">
    <property type="component" value="Unassembled WGS sequence"/>
</dbReference>
<evidence type="ECO:0000313" key="1">
    <source>
        <dbReference type="EMBL" id="KAK0069443.1"/>
    </source>
</evidence>
<keyword evidence="2" id="KW-1185">Reference proteome</keyword>